<keyword evidence="3" id="KW-1185">Reference proteome</keyword>
<comment type="caution">
    <text evidence="2">The sequence shown here is derived from an EMBL/GenBank/DDBJ whole genome shotgun (WGS) entry which is preliminary data.</text>
</comment>
<feature type="compositionally biased region" description="Polar residues" evidence="1">
    <location>
        <begin position="253"/>
        <end position="273"/>
    </location>
</feature>
<feature type="compositionally biased region" description="Polar residues" evidence="1">
    <location>
        <begin position="632"/>
        <end position="642"/>
    </location>
</feature>
<dbReference type="EMBL" id="JAJSPL020000032">
    <property type="protein sequence ID" value="KAK7736672.1"/>
    <property type="molecule type" value="Genomic_DNA"/>
</dbReference>
<feature type="compositionally biased region" description="Basic and acidic residues" evidence="1">
    <location>
        <begin position="369"/>
        <end position="384"/>
    </location>
</feature>
<organism evidence="2 3">
    <name type="scientific">Cytospora paraplurivora</name>
    <dbReference type="NCBI Taxonomy" id="2898453"/>
    <lineage>
        <taxon>Eukaryota</taxon>
        <taxon>Fungi</taxon>
        <taxon>Dikarya</taxon>
        <taxon>Ascomycota</taxon>
        <taxon>Pezizomycotina</taxon>
        <taxon>Sordariomycetes</taxon>
        <taxon>Sordariomycetidae</taxon>
        <taxon>Diaporthales</taxon>
        <taxon>Cytosporaceae</taxon>
        <taxon>Cytospora</taxon>
    </lineage>
</organism>
<sequence>MASESTTASYNNPFRRKSSAPNGFLGAPAPGAVIAPIPSTPANAEASISHSGNATRQQAPTHSAGDFAKALQALGKSDAPPPPSTTFQRKKPIKKVRVQSPPPSSPESASAERSYPKYPLPERDEGDESSSVSSESLDGEREDPFQNEAPPIFEDALASMARSQPVHPQPQPQSYSGRGPPPNPFGRTLEDIEQAAQSPAEQSVPIGKAGLDVEAFKRLLLTGQGPAPGAAGMSNTSSPSRHTGIAADGGSVTDGSSISRQSLFGANHIQETPRTSHENSEPEGNEHRSGLISPPQPNPSARKKPPPPPATRHGKLIKVELGQKETDKPAALDRRPPGGLAGALPASPGQRYSVSPVGVNKPLPPPPARSEDDPKESIFDKEAAGKVPEIDIDPDTDVAPPPRPPTPPNTSHSSSTPVQNPASTLRKPAPPPRRHSHARTDSKHSDTAEEAGTPPRTSLDSNLSRSSSLRLNTAVPTPPPPRRPAAHRNSPSISGTISSSLSPAFPFPTVSASPTSNVPSLLHGSPHPATESSSGAASSSTPVSPQQPAGAKPSPPPRPPQRNTSLRKSVGSFPSRHVSASSPEQSPRKPGAIPPPPPPRTRISSKGSMDGPGNGSSRTSIDGSRQVPGEGATTTPNTSSKVATVVEGKEMSDGVDTSVTDDAVKAMLADLEALQREVEAARAAAAGTAGGGS</sequence>
<accession>A0AAN9U969</accession>
<dbReference type="Proteomes" id="UP001320245">
    <property type="component" value="Unassembled WGS sequence"/>
</dbReference>
<feature type="compositionally biased region" description="Polar residues" evidence="1">
    <location>
        <begin position="40"/>
        <end position="61"/>
    </location>
</feature>
<feature type="compositionally biased region" description="Low complexity" evidence="1">
    <location>
        <begin position="458"/>
        <end position="475"/>
    </location>
</feature>
<evidence type="ECO:0000313" key="2">
    <source>
        <dbReference type="EMBL" id="KAK7736672.1"/>
    </source>
</evidence>
<feature type="compositionally biased region" description="Basic and acidic residues" evidence="1">
    <location>
        <begin position="317"/>
        <end position="336"/>
    </location>
</feature>
<name>A0AAN9U969_9PEZI</name>
<feature type="compositionally biased region" description="Basic and acidic residues" evidence="1">
    <location>
        <begin position="438"/>
        <end position="447"/>
    </location>
</feature>
<evidence type="ECO:0000313" key="3">
    <source>
        <dbReference type="Proteomes" id="UP001320245"/>
    </source>
</evidence>
<feature type="compositionally biased region" description="Basic and acidic residues" evidence="1">
    <location>
        <begin position="274"/>
        <end position="289"/>
    </location>
</feature>
<reference evidence="2 3" key="1">
    <citation type="journal article" date="2023" name="PLoS ONE">
        <title>Cytospora paraplurivora sp. nov. isolated from orchards with fruit tree decline syndrome in Ontario, Canada.</title>
        <authorList>
            <person name="Ilyukhin E."/>
            <person name="Nguyen H.D.T."/>
            <person name="Castle A.J."/>
            <person name="Ellouze W."/>
        </authorList>
    </citation>
    <scope>NUCLEOTIDE SEQUENCE [LARGE SCALE GENOMIC DNA]</scope>
    <source>
        <strain evidence="2 3">FDS-564</strain>
    </source>
</reference>
<feature type="compositionally biased region" description="Pro residues" evidence="1">
    <location>
        <begin position="399"/>
        <end position="408"/>
    </location>
</feature>
<evidence type="ECO:0000256" key="1">
    <source>
        <dbReference type="SAM" id="MobiDB-lite"/>
    </source>
</evidence>
<feature type="region of interest" description="Disordered" evidence="1">
    <location>
        <begin position="223"/>
        <end position="657"/>
    </location>
</feature>
<feature type="compositionally biased region" description="Polar residues" evidence="1">
    <location>
        <begin position="510"/>
        <end position="519"/>
    </location>
</feature>
<feature type="compositionally biased region" description="Low complexity" evidence="1">
    <location>
        <begin position="528"/>
        <end position="552"/>
    </location>
</feature>
<feature type="region of interest" description="Disordered" evidence="1">
    <location>
        <begin position="1"/>
        <end position="207"/>
    </location>
</feature>
<proteinExistence type="predicted"/>
<gene>
    <name evidence="2" type="ORF">SLS53_006878</name>
</gene>
<feature type="compositionally biased region" description="Low complexity" evidence="1">
    <location>
        <begin position="487"/>
        <end position="503"/>
    </location>
</feature>
<feature type="compositionally biased region" description="Basic residues" evidence="1">
    <location>
        <begin position="88"/>
        <end position="97"/>
    </location>
</feature>
<feature type="compositionally biased region" description="Low complexity" evidence="1">
    <location>
        <begin position="26"/>
        <end position="37"/>
    </location>
</feature>
<dbReference type="AlphaFoldDB" id="A0AAN9U969"/>
<feature type="compositionally biased region" description="Polar residues" evidence="1">
    <location>
        <begin position="1"/>
        <end position="12"/>
    </location>
</feature>
<protein>
    <submittedName>
        <fullName evidence="2">Uncharacterized protein</fullName>
    </submittedName>
</protein>